<evidence type="ECO:0000256" key="3">
    <source>
        <dbReference type="RuleBase" id="RU003476"/>
    </source>
</evidence>
<dbReference type="PROSITE" id="PS51462">
    <property type="entry name" value="NUDIX"/>
    <property type="match status" value="1"/>
</dbReference>
<evidence type="ECO:0000313" key="5">
    <source>
        <dbReference type="EMBL" id="GAQ20670.1"/>
    </source>
</evidence>
<name>A0A124BRB9_9DEIO</name>
<dbReference type="Gene3D" id="3.90.79.10">
    <property type="entry name" value="Nucleoside Triphosphate Pyrophosphohydrolase"/>
    <property type="match status" value="1"/>
</dbReference>
<dbReference type="PANTHER" id="PTHR43046">
    <property type="entry name" value="GDP-MANNOSE MANNOSYL HYDROLASE"/>
    <property type="match status" value="1"/>
</dbReference>
<evidence type="ECO:0000313" key="6">
    <source>
        <dbReference type="Proteomes" id="UP000056209"/>
    </source>
</evidence>
<dbReference type="InterPro" id="IPR015797">
    <property type="entry name" value="NUDIX_hydrolase-like_dom_sf"/>
</dbReference>
<dbReference type="EMBL" id="BCMS01000001">
    <property type="protein sequence ID" value="GAQ20670.1"/>
    <property type="molecule type" value="Genomic_DNA"/>
</dbReference>
<accession>A0A124BRB9</accession>
<dbReference type="PANTHER" id="PTHR43046:SF2">
    <property type="entry name" value="8-OXO-DGTP DIPHOSPHATASE-RELATED"/>
    <property type="match status" value="1"/>
</dbReference>
<gene>
    <name evidence="5" type="ORF">DEIGR_100697</name>
</gene>
<organism evidence="5 6">
    <name type="scientific">Deinococcus grandis</name>
    <dbReference type="NCBI Taxonomy" id="57498"/>
    <lineage>
        <taxon>Bacteria</taxon>
        <taxon>Thermotogati</taxon>
        <taxon>Deinococcota</taxon>
        <taxon>Deinococci</taxon>
        <taxon>Deinococcales</taxon>
        <taxon>Deinococcaceae</taxon>
        <taxon>Deinococcus</taxon>
    </lineage>
</organism>
<dbReference type="SUPFAM" id="SSF55811">
    <property type="entry name" value="Nudix"/>
    <property type="match status" value="1"/>
</dbReference>
<dbReference type="InterPro" id="IPR020476">
    <property type="entry name" value="Nudix_hydrolase"/>
</dbReference>
<comment type="cofactor">
    <cofactor evidence="1">
        <name>Mg(2+)</name>
        <dbReference type="ChEBI" id="CHEBI:18420"/>
    </cofactor>
</comment>
<dbReference type="CDD" id="cd04677">
    <property type="entry name" value="NUDIX_Hydrolase"/>
    <property type="match status" value="1"/>
</dbReference>
<comment type="caution">
    <text evidence="5">The sequence shown here is derived from an EMBL/GenBank/DDBJ whole genome shotgun (WGS) entry which is preliminary data.</text>
</comment>
<evidence type="ECO:0000256" key="1">
    <source>
        <dbReference type="ARBA" id="ARBA00001946"/>
    </source>
</evidence>
<dbReference type="InterPro" id="IPR020084">
    <property type="entry name" value="NUDIX_hydrolase_CS"/>
</dbReference>
<protein>
    <submittedName>
        <fullName evidence="5">MutT/nudix family protein</fullName>
    </submittedName>
</protein>
<evidence type="ECO:0000259" key="4">
    <source>
        <dbReference type="PROSITE" id="PS51462"/>
    </source>
</evidence>
<dbReference type="PRINTS" id="PR00502">
    <property type="entry name" value="NUDIXFAMILY"/>
</dbReference>
<sequence length="154" mass="16833">MDRVTYIRDLRARTGPMPLILSGACALLLRGQEVLLQRRGDTGGWGTPGGLSEPGESLEDTLRREVHEETGLTVLDPLLVTVVSGPDTFVRLPNGDEFYQVSAAYVVRRWEGVPRADGLEGLELRFWPLDALPDGLGPVDRVVLAQLRTCVGVL</sequence>
<reference evidence="6" key="1">
    <citation type="submission" date="2015-11" db="EMBL/GenBank/DDBJ databases">
        <title>Draft Genome Sequence of the Radioresistant Bacterium Deinococcus grandis, Isolated from Freshwater Fish in Japan.</title>
        <authorList>
            <person name="Satoh K."/>
            <person name="Onodera T."/>
            <person name="Omoso K."/>
            <person name="Takeda-Yano K."/>
            <person name="Katayama T."/>
            <person name="Oono Y."/>
            <person name="Narumi I."/>
        </authorList>
    </citation>
    <scope>NUCLEOTIDE SEQUENCE [LARGE SCALE GENOMIC DNA]</scope>
    <source>
        <strain evidence="6">ATCC 43672</strain>
    </source>
</reference>
<dbReference type="GO" id="GO:0016787">
    <property type="term" value="F:hydrolase activity"/>
    <property type="evidence" value="ECO:0007669"/>
    <property type="project" value="UniProtKB-KW"/>
</dbReference>
<comment type="similarity">
    <text evidence="3">Belongs to the Nudix hydrolase family.</text>
</comment>
<dbReference type="InterPro" id="IPR000086">
    <property type="entry name" value="NUDIX_hydrolase_dom"/>
</dbReference>
<dbReference type="AlphaFoldDB" id="A0A124BRB9"/>
<dbReference type="Proteomes" id="UP000056209">
    <property type="component" value="Unassembled WGS sequence"/>
</dbReference>
<feature type="domain" description="Nudix hydrolase" evidence="4">
    <location>
        <begin position="18"/>
        <end position="149"/>
    </location>
</feature>
<keyword evidence="6" id="KW-1185">Reference proteome</keyword>
<dbReference type="PROSITE" id="PS51257">
    <property type="entry name" value="PROKAR_LIPOPROTEIN"/>
    <property type="match status" value="1"/>
</dbReference>
<evidence type="ECO:0000256" key="2">
    <source>
        <dbReference type="ARBA" id="ARBA00022801"/>
    </source>
</evidence>
<keyword evidence="2 3" id="KW-0378">Hydrolase</keyword>
<dbReference type="PROSITE" id="PS00893">
    <property type="entry name" value="NUDIX_BOX"/>
    <property type="match status" value="1"/>
</dbReference>
<proteinExistence type="inferred from homology"/>
<dbReference type="Pfam" id="PF00293">
    <property type="entry name" value="NUDIX"/>
    <property type="match status" value="1"/>
</dbReference>